<dbReference type="Pfam" id="PF00067">
    <property type="entry name" value="p450"/>
    <property type="match status" value="1"/>
</dbReference>
<evidence type="ECO:0000256" key="7">
    <source>
        <dbReference type="ARBA" id="ARBA00022723"/>
    </source>
</evidence>
<gene>
    <name evidence="13" type="ORF">B0H16DRAFT_1332580</name>
</gene>
<evidence type="ECO:0000256" key="9">
    <source>
        <dbReference type="ARBA" id="ARBA00023002"/>
    </source>
</evidence>
<proteinExistence type="inferred from homology"/>
<comment type="similarity">
    <text evidence="4">Belongs to the cytochrome P450 family.</text>
</comment>
<keyword evidence="7" id="KW-0479">Metal-binding</keyword>
<dbReference type="GO" id="GO:0005506">
    <property type="term" value="F:iron ion binding"/>
    <property type="evidence" value="ECO:0007669"/>
    <property type="project" value="InterPro"/>
</dbReference>
<comment type="pathway">
    <text evidence="3">Secondary metabolite biosynthesis; terpenoid biosynthesis.</text>
</comment>
<dbReference type="PANTHER" id="PTHR24305:SF166">
    <property type="entry name" value="CYTOCHROME P450 12A4, MITOCHONDRIAL-RELATED"/>
    <property type="match status" value="1"/>
</dbReference>
<dbReference type="InterPro" id="IPR036396">
    <property type="entry name" value="Cyt_P450_sf"/>
</dbReference>
<evidence type="ECO:0000256" key="10">
    <source>
        <dbReference type="ARBA" id="ARBA00023004"/>
    </source>
</evidence>
<evidence type="ECO:0000256" key="12">
    <source>
        <dbReference type="ARBA" id="ARBA00023136"/>
    </source>
</evidence>
<evidence type="ECO:0000256" key="8">
    <source>
        <dbReference type="ARBA" id="ARBA00022989"/>
    </source>
</evidence>
<name>A0AAD7HQ27_9AGAR</name>
<keyword evidence="5" id="KW-0349">Heme</keyword>
<keyword evidence="12" id="KW-0472">Membrane</keyword>
<dbReference type="InterPro" id="IPR050121">
    <property type="entry name" value="Cytochrome_P450_monoxygenase"/>
</dbReference>
<protein>
    <submittedName>
        <fullName evidence="13">Cytochrome P450</fullName>
    </submittedName>
</protein>
<evidence type="ECO:0000256" key="4">
    <source>
        <dbReference type="ARBA" id="ARBA00010617"/>
    </source>
</evidence>
<dbReference type="GO" id="GO:0004497">
    <property type="term" value="F:monooxygenase activity"/>
    <property type="evidence" value="ECO:0007669"/>
    <property type="project" value="UniProtKB-KW"/>
</dbReference>
<dbReference type="EMBL" id="JARKIB010000191">
    <property type="protein sequence ID" value="KAJ7725766.1"/>
    <property type="molecule type" value="Genomic_DNA"/>
</dbReference>
<evidence type="ECO:0000256" key="1">
    <source>
        <dbReference type="ARBA" id="ARBA00001971"/>
    </source>
</evidence>
<evidence type="ECO:0000256" key="2">
    <source>
        <dbReference type="ARBA" id="ARBA00004370"/>
    </source>
</evidence>
<evidence type="ECO:0000256" key="3">
    <source>
        <dbReference type="ARBA" id="ARBA00004721"/>
    </source>
</evidence>
<keyword evidence="14" id="KW-1185">Reference proteome</keyword>
<keyword evidence="6" id="KW-0812">Transmembrane</keyword>
<evidence type="ECO:0000256" key="11">
    <source>
        <dbReference type="ARBA" id="ARBA00023033"/>
    </source>
</evidence>
<keyword evidence="8" id="KW-1133">Transmembrane helix</keyword>
<accession>A0AAD7HQ27</accession>
<dbReference type="Proteomes" id="UP001215598">
    <property type="component" value="Unassembled WGS sequence"/>
</dbReference>
<dbReference type="SUPFAM" id="SSF48264">
    <property type="entry name" value="Cytochrome P450"/>
    <property type="match status" value="1"/>
</dbReference>
<comment type="subcellular location">
    <subcellularLocation>
        <location evidence="2">Membrane</location>
    </subcellularLocation>
</comment>
<evidence type="ECO:0000313" key="13">
    <source>
        <dbReference type="EMBL" id="KAJ7725766.1"/>
    </source>
</evidence>
<keyword evidence="9" id="KW-0560">Oxidoreductase</keyword>
<keyword evidence="11" id="KW-0503">Monooxygenase</keyword>
<evidence type="ECO:0000256" key="5">
    <source>
        <dbReference type="ARBA" id="ARBA00022617"/>
    </source>
</evidence>
<dbReference type="PANTHER" id="PTHR24305">
    <property type="entry name" value="CYTOCHROME P450"/>
    <property type="match status" value="1"/>
</dbReference>
<dbReference type="GO" id="GO:0016020">
    <property type="term" value="C:membrane"/>
    <property type="evidence" value="ECO:0007669"/>
    <property type="project" value="UniProtKB-SubCell"/>
</dbReference>
<dbReference type="GO" id="GO:0020037">
    <property type="term" value="F:heme binding"/>
    <property type="evidence" value="ECO:0007669"/>
    <property type="project" value="InterPro"/>
</dbReference>
<comment type="caution">
    <text evidence="13">The sequence shown here is derived from an EMBL/GenBank/DDBJ whole genome shotgun (WGS) entry which is preliminary data.</text>
</comment>
<sequence>VVREVMRLHSPVLFTNRMAMQDDILPLGTPYTDTRGVQHNSILCVSLPHPFRCPKGEMIWVPIAALNRDQRIWEPDAAEFKPDRWNNIPETANAIPGVWAHLFSFLGGPHNCIGWRFALAEMKSFFYILIRTFEFDLAVSPDKITTVSTAIQRPVVIGEEDKGPQLPTRVRRVQG</sequence>
<dbReference type="InterPro" id="IPR001128">
    <property type="entry name" value="Cyt_P450"/>
</dbReference>
<evidence type="ECO:0000256" key="6">
    <source>
        <dbReference type="ARBA" id="ARBA00022692"/>
    </source>
</evidence>
<keyword evidence="10" id="KW-0408">Iron</keyword>
<organism evidence="13 14">
    <name type="scientific">Mycena metata</name>
    <dbReference type="NCBI Taxonomy" id="1033252"/>
    <lineage>
        <taxon>Eukaryota</taxon>
        <taxon>Fungi</taxon>
        <taxon>Dikarya</taxon>
        <taxon>Basidiomycota</taxon>
        <taxon>Agaricomycotina</taxon>
        <taxon>Agaricomycetes</taxon>
        <taxon>Agaricomycetidae</taxon>
        <taxon>Agaricales</taxon>
        <taxon>Marasmiineae</taxon>
        <taxon>Mycenaceae</taxon>
        <taxon>Mycena</taxon>
    </lineage>
</organism>
<comment type="cofactor">
    <cofactor evidence="1">
        <name>heme</name>
        <dbReference type="ChEBI" id="CHEBI:30413"/>
    </cofactor>
</comment>
<evidence type="ECO:0000313" key="14">
    <source>
        <dbReference type="Proteomes" id="UP001215598"/>
    </source>
</evidence>
<dbReference type="Gene3D" id="1.10.630.10">
    <property type="entry name" value="Cytochrome P450"/>
    <property type="match status" value="1"/>
</dbReference>
<reference evidence="13" key="1">
    <citation type="submission" date="2023-03" db="EMBL/GenBank/DDBJ databases">
        <title>Massive genome expansion in bonnet fungi (Mycena s.s.) driven by repeated elements and novel gene families across ecological guilds.</title>
        <authorList>
            <consortium name="Lawrence Berkeley National Laboratory"/>
            <person name="Harder C.B."/>
            <person name="Miyauchi S."/>
            <person name="Viragh M."/>
            <person name="Kuo A."/>
            <person name="Thoen E."/>
            <person name="Andreopoulos B."/>
            <person name="Lu D."/>
            <person name="Skrede I."/>
            <person name="Drula E."/>
            <person name="Henrissat B."/>
            <person name="Morin E."/>
            <person name="Kohler A."/>
            <person name="Barry K."/>
            <person name="LaButti K."/>
            <person name="Morin E."/>
            <person name="Salamov A."/>
            <person name="Lipzen A."/>
            <person name="Mereny Z."/>
            <person name="Hegedus B."/>
            <person name="Baldrian P."/>
            <person name="Stursova M."/>
            <person name="Weitz H."/>
            <person name="Taylor A."/>
            <person name="Grigoriev I.V."/>
            <person name="Nagy L.G."/>
            <person name="Martin F."/>
            <person name="Kauserud H."/>
        </authorList>
    </citation>
    <scope>NUCLEOTIDE SEQUENCE</scope>
    <source>
        <strain evidence="13">CBHHK182m</strain>
    </source>
</reference>
<feature type="non-terminal residue" evidence="13">
    <location>
        <position position="1"/>
    </location>
</feature>
<dbReference type="AlphaFoldDB" id="A0AAD7HQ27"/>
<dbReference type="GO" id="GO:0016705">
    <property type="term" value="F:oxidoreductase activity, acting on paired donors, with incorporation or reduction of molecular oxygen"/>
    <property type="evidence" value="ECO:0007669"/>
    <property type="project" value="InterPro"/>
</dbReference>